<protein>
    <submittedName>
        <fullName evidence="3">FAD-dependent oxidoreductase</fullName>
    </submittedName>
</protein>
<name>A0A3S3M2Q4_9RHOB</name>
<dbReference type="Gene3D" id="3.50.50.60">
    <property type="entry name" value="FAD/NAD(P)-binding domain"/>
    <property type="match status" value="1"/>
</dbReference>
<dbReference type="PANTHER" id="PTHR43476:SF3">
    <property type="entry name" value="FAD-BINDING MONOOXYGENASE"/>
    <property type="match status" value="1"/>
</dbReference>
<dbReference type="Proteomes" id="UP000288071">
    <property type="component" value="Unassembled WGS sequence"/>
</dbReference>
<dbReference type="Pfam" id="PF01494">
    <property type="entry name" value="FAD_binding_3"/>
    <property type="match status" value="1"/>
</dbReference>
<dbReference type="GO" id="GO:0071949">
    <property type="term" value="F:FAD binding"/>
    <property type="evidence" value="ECO:0007669"/>
    <property type="project" value="InterPro"/>
</dbReference>
<dbReference type="PANTHER" id="PTHR43476">
    <property type="entry name" value="3-(3-HYDROXY-PHENYL)PROPIONATE/3-HYDROXYCINNAMIC ACID HYDROXYLASE"/>
    <property type="match status" value="1"/>
</dbReference>
<evidence type="ECO:0000259" key="2">
    <source>
        <dbReference type="Pfam" id="PF01494"/>
    </source>
</evidence>
<keyword evidence="4" id="KW-1185">Reference proteome</keyword>
<dbReference type="Gene3D" id="3.30.70.2450">
    <property type="match status" value="1"/>
</dbReference>
<accession>A0A3S3M2Q4</accession>
<proteinExistence type="predicted"/>
<keyword evidence="1" id="KW-0560">Oxidoreductase</keyword>
<dbReference type="SUPFAM" id="SSF51905">
    <property type="entry name" value="FAD/NAD(P)-binding domain"/>
    <property type="match status" value="1"/>
</dbReference>
<dbReference type="InterPro" id="IPR036188">
    <property type="entry name" value="FAD/NAD-bd_sf"/>
</dbReference>
<dbReference type="InterPro" id="IPR050631">
    <property type="entry name" value="PheA/TfdB_FAD_monoxygenase"/>
</dbReference>
<comment type="caution">
    <text evidence="3">The sequence shown here is derived from an EMBL/GenBank/DDBJ whole genome shotgun (WGS) entry which is preliminary data.</text>
</comment>
<dbReference type="AlphaFoldDB" id="A0A3S3M2Q4"/>
<evidence type="ECO:0000256" key="1">
    <source>
        <dbReference type="ARBA" id="ARBA00023002"/>
    </source>
</evidence>
<evidence type="ECO:0000313" key="4">
    <source>
        <dbReference type="Proteomes" id="UP000288071"/>
    </source>
</evidence>
<gene>
    <name evidence="3" type="ORF">EOW66_01845</name>
</gene>
<organism evidence="3 4">
    <name type="scientific">Paenirhodobacter huangdaonensis</name>
    <dbReference type="NCBI Taxonomy" id="2501515"/>
    <lineage>
        <taxon>Bacteria</taxon>
        <taxon>Pseudomonadati</taxon>
        <taxon>Pseudomonadota</taxon>
        <taxon>Alphaproteobacteria</taxon>
        <taxon>Rhodobacterales</taxon>
        <taxon>Rhodobacter group</taxon>
        <taxon>Paenirhodobacter</taxon>
    </lineage>
</organism>
<dbReference type="RefSeq" id="WP_128154376.1">
    <property type="nucleotide sequence ID" value="NZ_JBHSOM010000007.1"/>
</dbReference>
<sequence length="522" mass="56815">MPQENFDCDVAIIGAGPTGLMTALQLGRAGVRVCVLEKRDEPFTTPRAIAYDAELMRSLRTVGVLERIGASFVHDLGVRYLNAKGKVLWSSTQCPQAFGFAARGTYYQPDLERGLSEAIAELPQVTLRRGIEVRAVVQDDDGVTLDLGGGSLRARYAVACDGGSSPTRAALGLWFEGETFTEKWVVVDTLEDQFPGDGIVFFCDPARPGLTVPNAGGRRRWEFLVMPGDDEAEVSSDAWVRARIAERGGGAGFGIERCVIYTFHARHAAKFRVGRLLLAGDAAHVTPPFAGQGLVGGVRDAGNLAWKLAGVLQGRFGAEILDSYRLERLPQLHRATGFAVRLGGFIMTTRPVQAWMRDRLMRLIWSVPPLRDYIDRTDPVPHNVQRHSPLVRRRAHRRVGRLIETPELSVAGRAVRLDALMGPGFALVGLGIEPETVLGRNDRDTLDRLGARLLGVETGGAIRDPQGVLAKWLGRRPALVLVRPDRIVADVMAPGAGDGQLDWLVGAYALNQPAITTEKETA</sequence>
<reference evidence="3" key="1">
    <citation type="submission" date="2019-01" db="EMBL/GenBank/DDBJ databases">
        <title>Sinorhodobacter populi sp. nov. isolated from the symptomatic bark tissue of Populus euramericana canker.</title>
        <authorList>
            <person name="Xu G."/>
        </authorList>
    </citation>
    <scope>NUCLEOTIDE SEQUENCE [LARGE SCALE GENOMIC DNA]</scope>
    <source>
        <strain evidence="3">CGMCC 1.12963</strain>
    </source>
</reference>
<evidence type="ECO:0000313" key="3">
    <source>
        <dbReference type="EMBL" id="RWR54832.1"/>
    </source>
</evidence>
<dbReference type="InterPro" id="IPR002938">
    <property type="entry name" value="FAD-bd"/>
</dbReference>
<reference evidence="3" key="2">
    <citation type="submission" date="2019-01" db="EMBL/GenBank/DDBJ databases">
        <authorList>
            <person name="Li Y."/>
        </authorList>
    </citation>
    <scope>NUCLEOTIDE SEQUENCE [LARGE SCALE GENOMIC DNA]</scope>
    <source>
        <strain evidence="3">CGMCC 1.12963</strain>
    </source>
</reference>
<dbReference type="GO" id="GO:0008688">
    <property type="term" value="F:3-(3-hydroxyphenyl)propionate hydroxylase activity"/>
    <property type="evidence" value="ECO:0007669"/>
    <property type="project" value="TreeGrafter"/>
</dbReference>
<dbReference type="GO" id="GO:0019622">
    <property type="term" value="P:3-(3-hydroxy)phenylpropionate catabolic process"/>
    <property type="evidence" value="ECO:0007669"/>
    <property type="project" value="TreeGrafter"/>
</dbReference>
<feature type="domain" description="FAD-binding" evidence="2">
    <location>
        <begin position="7"/>
        <end position="336"/>
    </location>
</feature>
<dbReference type="PRINTS" id="PR00420">
    <property type="entry name" value="RNGMNOXGNASE"/>
</dbReference>
<dbReference type="NCBIfam" id="NF004829">
    <property type="entry name" value="PRK06183.1-3"/>
    <property type="match status" value="1"/>
</dbReference>
<dbReference type="EMBL" id="SAVA01000001">
    <property type="protein sequence ID" value="RWR54832.1"/>
    <property type="molecule type" value="Genomic_DNA"/>
</dbReference>